<evidence type="ECO:0000256" key="1">
    <source>
        <dbReference type="ARBA" id="ARBA00004141"/>
    </source>
</evidence>
<dbReference type="InterPro" id="IPR010291">
    <property type="entry name" value="Ion_channel_UNC-93"/>
</dbReference>
<sequence length="507" mass="54926">MDTTESIRLRIKCLAVGFFCLFAAYKASEQLQTTVNRSSGYVCLLVIYSCLAISSLVAPWIVAKVGTKTLLWTSSLPYVVITASYLLPKNEMLLSISCYAVGIAASTLWTSQGEYVGKCSLLMSQRTGVALTDCTSDLNATFFAIFSASGALSLLFASVVMSVLDNSLTILFTVLTILGVVGVILLALLPSPESNHSLDVAELLKSFATASKRQETVEAGQSEPEDKKGILALGPADAQLEAPIIDGGADSAKLPNAQLPDLHFMIRFLTRDLRMRYIIPVMLVDGARMGFFIGAFMEKVVSGLLGVTYVATVGFISSLVSVAASMCWRKLVLNPRLGRRTAFLISFILQALWFAFYAIWCQRRIVEGTGRVVDKPQVQLGNVATGEEGVDSQQVPGTMSDVVIILSGCIVNAIMEPVWNGFLRATLQVYFCDSIELPCAMSSFFVFTSIGFAIQQGISLVFSGQLVAQCVFLLFFSIAAGCSMLFLHLRVCSIDLREDDKAKEEGC</sequence>
<feature type="transmembrane region" description="Helical" evidence="6">
    <location>
        <begin position="435"/>
        <end position="454"/>
    </location>
</feature>
<dbReference type="InterPro" id="IPR051951">
    <property type="entry name" value="UNC-93_regulatory"/>
</dbReference>
<dbReference type="AlphaFoldDB" id="A0A7S4PEL1"/>
<keyword evidence="5 6" id="KW-0472">Membrane</keyword>
<feature type="transmembrane region" description="Helical" evidence="6">
    <location>
        <begin position="93"/>
        <end position="117"/>
    </location>
</feature>
<feature type="transmembrane region" description="Helical" evidence="6">
    <location>
        <begin position="309"/>
        <end position="329"/>
    </location>
</feature>
<feature type="transmembrane region" description="Helical" evidence="6">
    <location>
        <begin position="170"/>
        <end position="189"/>
    </location>
</feature>
<gene>
    <name evidence="7" type="ORF">GTHE00462_LOCUS34298</name>
</gene>
<evidence type="ECO:0000256" key="6">
    <source>
        <dbReference type="SAM" id="Phobius"/>
    </source>
</evidence>
<protein>
    <recommendedName>
        <fullName evidence="8">ADP,ATP carrier protein</fullName>
    </recommendedName>
</protein>
<feature type="transmembrane region" description="Helical" evidence="6">
    <location>
        <begin position="138"/>
        <end position="164"/>
    </location>
</feature>
<evidence type="ECO:0000256" key="4">
    <source>
        <dbReference type="ARBA" id="ARBA00022989"/>
    </source>
</evidence>
<organism evidence="7">
    <name type="scientific">Guillardia theta</name>
    <name type="common">Cryptophyte</name>
    <name type="synonym">Cryptomonas phi</name>
    <dbReference type="NCBI Taxonomy" id="55529"/>
    <lineage>
        <taxon>Eukaryota</taxon>
        <taxon>Cryptophyceae</taxon>
        <taxon>Pyrenomonadales</taxon>
        <taxon>Geminigeraceae</taxon>
        <taxon>Guillardia</taxon>
    </lineage>
</organism>
<evidence type="ECO:0000313" key="7">
    <source>
        <dbReference type="EMBL" id="CAE2332823.1"/>
    </source>
</evidence>
<feature type="transmembrane region" description="Helical" evidence="6">
    <location>
        <begin position="341"/>
        <end position="360"/>
    </location>
</feature>
<dbReference type="Gene3D" id="1.20.1250.20">
    <property type="entry name" value="MFS general substrate transporter like domains"/>
    <property type="match status" value="1"/>
</dbReference>
<dbReference type="PANTHER" id="PTHR19444:SF13">
    <property type="entry name" value="PROTEIN UNC-93 HOMOLOG A"/>
    <property type="match status" value="1"/>
</dbReference>
<keyword evidence="4 6" id="KW-1133">Transmembrane helix</keyword>
<comment type="subcellular location">
    <subcellularLocation>
        <location evidence="1">Membrane</location>
        <topology evidence="1">Multi-pass membrane protein</topology>
    </subcellularLocation>
</comment>
<evidence type="ECO:0008006" key="8">
    <source>
        <dbReference type="Google" id="ProtNLM"/>
    </source>
</evidence>
<evidence type="ECO:0000256" key="2">
    <source>
        <dbReference type="ARBA" id="ARBA00009172"/>
    </source>
</evidence>
<feature type="transmembrane region" description="Helical" evidence="6">
    <location>
        <begin position="277"/>
        <end position="297"/>
    </location>
</feature>
<dbReference type="PANTHER" id="PTHR19444">
    <property type="entry name" value="UNC-93 RELATED"/>
    <property type="match status" value="1"/>
</dbReference>
<evidence type="ECO:0000256" key="3">
    <source>
        <dbReference type="ARBA" id="ARBA00022692"/>
    </source>
</evidence>
<comment type="similarity">
    <text evidence="2">Belongs to the unc-93 family.</text>
</comment>
<dbReference type="InterPro" id="IPR036259">
    <property type="entry name" value="MFS_trans_sf"/>
</dbReference>
<keyword evidence="3 6" id="KW-0812">Transmembrane</keyword>
<dbReference type="EMBL" id="HBKN01043782">
    <property type="protein sequence ID" value="CAE2332823.1"/>
    <property type="molecule type" value="Transcribed_RNA"/>
</dbReference>
<feature type="transmembrane region" description="Helical" evidence="6">
    <location>
        <begin position="466"/>
        <end position="487"/>
    </location>
</feature>
<reference evidence="7" key="1">
    <citation type="submission" date="2021-01" db="EMBL/GenBank/DDBJ databases">
        <authorList>
            <person name="Corre E."/>
            <person name="Pelletier E."/>
            <person name="Niang G."/>
            <person name="Scheremetjew M."/>
            <person name="Finn R."/>
            <person name="Kale V."/>
            <person name="Holt S."/>
            <person name="Cochrane G."/>
            <person name="Meng A."/>
            <person name="Brown T."/>
            <person name="Cohen L."/>
        </authorList>
    </citation>
    <scope>NUCLEOTIDE SEQUENCE</scope>
    <source>
        <strain evidence="7">CCMP 2712</strain>
    </source>
</reference>
<proteinExistence type="inferred from homology"/>
<dbReference type="SUPFAM" id="SSF103473">
    <property type="entry name" value="MFS general substrate transporter"/>
    <property type="match status" value="1"/>
</dbReference>
<dbReference type="Pfam" id="PF05978">
    <property type="entry name" value="UNC-93"/>
    <property type="match status" value="1"/>
</dbReference>
<dbReference type="GO" id="GO:0016020">
    <property type="term" value="C:membrane"/>
    <property type="evidence" value="ECO:0007669"/>
    <property type="project" value="UniProtKB-SubCell"/>
</dbReference>
<evidence type="ECO:0000256" key="5">
    <source>
        <dbReference type="ARBA" id="ARBA00023136"/>
    </source>
</evidence>
<name>A0A7S4PEL1_GUITH</name>
<accession>A0A7S4PEL1</accession>
<feature type="transmembrane region" description="Helical" evidence="6">
    <location>
        <begin position="402"/>
        <end position="423"/>
    </location>
</feature>
<feature type="transmembrane region" description="Helical" evidence="6">
    <location>
        <begin position="38"/>
        <end position="62"/>
    </location>
</feature>